<dbReference type="EMBL" id="CM003158">
    <property type="protein sequence ID" value="KIS66316.1"/>
    <property type="molecule type" value="Genomic_DNA"/>
</dbReference>
<feature type="signal peptide" evidence="1">
    <location>
        <begin position="1"/>
        <end position="21"/>
    </location>
</feature>
<gene>
    <name evidence="2" type="ORF">UMAG_05317</name>
</gene>
<protein>
    <submittedName>
        <fullName evidence="2">Uncharacterized protein</fullName>
    </submittedName>
</protein>
<dbReference type="AlphaFoldDB" id="A0A0D1DQR3"/>
<dbReference type="InParanoid" id="A0A0D1DQR3"/>
<evidence type="ECO:0000313" key="3">
    <source>
        <dbReference type="Proteomes" id="UP000000561"/>
    </source>
</evidence>
<dbReference type="VEuPathDB" id="FungiDB:UMAG_05317"/>
<reference evidence="2 3" key="1">
    <citation type="journal article" date="2006" name="Nature">
        <title>Insights from the genome of the biotrophic fungal plant pathogen Ustilago maydis.</title>
        <authorList>
            <person name="Kamper J."/>
            <person name="Kahmann R."/>
            <person name="Bolker M."/>
            <person name="Ma L.J."/>
            <person name="Brefort T."/>
            <person name="Saville B.J."/>
            <person name="Banuett F."/>
            <person name="Kronstad J.W."/>
            <person name="Gold S.E."/>
            <person name="Muller O."/>
            <person name="Perlin M.H."/>
            <person name="Wosten H.A."/>
            <person name="de Vries R."/>
            <person name="Ruiz-Herrera J."/>
            <person name="Reynaga-Pena C.G."/>
            <person name="Snetselaar K."/>
            <person name="McCann M."/>
            <person name="Perez-Martin J."/>
            <person name="Feldbrugge M."/>
            <person name="Basse C.W."/>
            <person name="Steinberg G."/>
            <person name="Ibeas J.I."/>
            <person name="Holloman W."/>
            <person name="Guzman P."/>
            <person name="Farman M."/>
            <person name="Stajich J.E."/>
            <person name="Sentandreu R."/>
            <person name="Gonzalez-Prieto J.M."/>
            <person name="Kennell J.C."/>
            <person name="Molina L."/>
            <person name="Schirawski J."/>
            <person name="Mendoza-Mendoza A."/>
            <person name="Greilinger D."/>
            <person name="Munch K."/>
            <person name="Rossel N."/>
            <person name="Scherer M."/>
            <person name="Vranes M."/>
            <person name="Ladendorf O."/>
            <person name="Vincon V."/>
            <person name="Fuchs U."/>
            <person name="Sandrock B."/>
            <person name="Meng S."/>
            <person name="Ho E.C."/>
            <person name="Cahill M.J."/>
            <person name="Boyce K.J."/>
            <person name="Klose J."/>
            <person name="Klosterman S.J."/>
            <person name="Deelstra H.J."/>
            <person name="Ortiz-Castellanos L."/>
            <person name="Li W."/>
            <person name="Sanchez-Alonso P."/>
            <person name="Schreier P.H."/>
            <person name="Hauser-Hahn I."/>
            <person name="Vaupel M."/>
            <person name="Koopmann E."/>
            <person name="Friedrich G."/>
            <person name="Voss H."/>
            <person name="Schluter T."/>
            <person name="Margolis J."/>
            <person name="Platt D."/>
            <person name="Swimmer C."/>
            <person name="Gnirke A."/>
            <person name="Chen F."/>
            <person name="Vysotskaia V."/>
            <person name="Mannhaupt G."/>
            <person name="Guldener U."/>
            <person name="Munsterkotter M."/>
            <person name="Haase D."/>
            <person name="Oesterheld M."/>
            <person name="Mewes H.W."/>
            <person name="Mauceli E.W."/>
            <person name="DeCaprio D."/>
            <person name="Wade C.M."/>
            <person name="Butler J."/>
            <person name="Young S."/>
            <person name="Jaffe D.B."/>
            <person name="Calvo S."/>
            <person name="Nusbaum C."/>
            <person name="Galagan J."/>
            <person name="Birren B.W."/>
        </authorList>
    </citation>
    <scope>NUCLEOTIDE SEQUENCE [LARGE SCALE GENOMIC DNA]</scope>
    <source>
        <strain evidence="3">DSM 14603 / FGSC 9021 / UM521</strain>
    </source>
</reference>
<keyword evidence="1" id="KW-0732">Signal</keyword>
<keyword evidence="3" id="KW-1185">Reference proteome</keyword>
<proteinExistence type="predicted"/>
<accession>A0A0D1DQR3</accession>
<sequence length="178" mass="19978">MKVGLPDLLLLCLLFVVACRAVERIQPFQPVTPYADLQHNMAMTTILQDAINAANRHFRIEPGHLQPAWPWPFNDESYRGALFGLLQDPDSRYVQLGTDGEYSLFAAPWHVYVAAQQRFKNYVLFFKVHQTNGVVPVGFSDYRTHNLPGRSIGFGEALQQAATISHAELMGRLPLLGA</sequence>
<dbReference type="KEGG" id="uma:UMAG_05317"/>
<dbReference type="Proteomes" id="UP000000561">
    <property type="component" value="Chromosome 19"/>
</dbReference>
<organism evidence="2 3">
    <name type="scientific">Mycosarcoma maydis</name>
    <name type="common">Corn smut fungus</name>
    <name type="synonym">Ustilago maydis</name>
    <dbReference type="NCBI Taxonomy" id="5270"/>
    <lineage>
        <taxon>Eukaryota</taxon>
        <taxon>Fungi</taxon>
        <taxon>Dikarya</taxon>
        <taxon>Basidiomycota</taxon>
        <taxon>Ustilaginomycotina</taxon>
        <taxon>Ustilaginomycetes</taxon>
        <taxon>Ustilaginales</taxon>
        <taxon>Ustilaginaceae</taxon>
        <taxon>Mycosarcoma</taxon>
    </lineage>
</organism>
<dbReference type="RefSeq" id="XP_011392026.1">
    <property type="nucleotide sequence ID" value="XM_011393724.1"/>
</dbReference>
<evidence type="ECO:0000256" key="1">
    <source>
        <dbReference type="SAM" id="SignalP"/>
    </source>
</evidence>
<feature type="chain" id="PRO_5002240392" evidence="1">
    <location>
        <begin position="22"/>
        <end position="178"/>
    </location>
</feature>
<dbReference type="GeneID" id="23565241"/>
<dbReference type="PROSITE" id="PS51257">
    <property type="entry name" value="PROKAR_LIPOPROTEIN"/>
    <property type="match status" value="1"/>
</dbReference>
<name>A0A0D1DQR3_MYCMD</name>
<evidence type="ECO:0000313" key="2">
    <source>
        <dbReference type="EMBL" id="KIS66316.1"/>
    </source>
</evidence>